<keyword evidence="2" id="KW-0732">Signal</keyword>
<dbReference type="Pfam" id="PF02845">
    <property type="entry name" value="CUE"/>
    <property type="match status" value="1"/>
</dbReference>
<reference evidence="4 5" key="1">
    <citation type="submission" date="2023-03" db="EMBL/GenBank/DDBJ databases">
        <title>Genome sequence of Lichtheimia ornata CBS 291.66.</title>
        <authorList>
            <person name="Mohabir J.T."/>
            <person name="Shea T.P."/>
            <person name="Kurbessoian T."/>
            <person name="Berby B."/>
            <person name="Fontaine J."/>
            <person name="Livny J."/>
            <person name="Gnirke A."/>
            <person name="Stajich J.E."/>
            <person name="Cuomo C.A."/>
        </authorList>
    </citation>
    <scope>NUCLEOTIDE SEQUENCE [LARGE SCALE GENOMIC DNA]</scope>
    <source>
        <strain evidence="4">CBS 291.66</strain>
    </source>
</reference>
<feature type="region of interest" description="Disordered" evidence="1">
    <location>
        <begin position="172"/>
        <end position="240"/>
    </location>
</feature>
<dbReference type="Proteomes" id="UP001234581">
    <property type="component" value="Unassembled WGS sequence"/>
</dbReference>
<dbReference type="GO" id="GO:0043130">
    <property type="term" value="F:ubiquitin binding"/>
    <property type="evidence" value="ECO:0007669"/>
    <property type="project" value="InterPro"/>
</dbReference>
<feature type="domain" description="CUE" evidence="3">
    <location>
        <begin position="47"/>
        <end position="89"/>
    </location>
</feature>
<dbReference type="AlphaFoldDB" id="A0AAD7UXN2"/>
<protein>
    <recommendedName>
        <fullName evidence="3">CUE domain-containing protein</fullName>
    </recommendedName>
</protein>
<feature type="compositionally biased region" description="Basic and acidic residues" evidence="1">
    <location>
        <begin position="172"/>
        <end position="183"/>
    </location>
</feature>
<evidence type="ECO:0000313" key="4">
    <source>
        <dbReference type="EMBL" id="KAJ8654811.1"/>
    </source>
</evidence>
<keyword evidence="5" id="KW-1185">Reference proteome</keyword>
<evidence type="ECO:0000256" key="1">
    <source>
        <dbReference type="SAM" id="MobiDB-lite"/>
    </source>
</evidence>
<dbReference type="EMBL" id="JARTCD010000056">
    <property type="protein sequence ID" value="KAJ8654811.1"/>
    <property type="molecule type" value="Genomic_DNA"/>
</dbReference>
<evidence type="ECO:0000256" key="2">
    <source>
        <dbReference type="SAM" id="SignalP"/>
    </source>
</evidence>
<proteinExistence type="predicted"/>
<dbReference type="Gene3D" id="1.10.8.10">
    <property type="entry name" value="DNA helicase RuvA subunit, C-terminal domain"/>
    <property type="match status" value="1"/>
</dbReference>
<dbReference type="PROSITE" id="PS51140">
    <property type="entry name" value="CUE"/>
    <property type="match status" value="1"/>
</dbReference>
<feature type="region of interest" description="Disordered" evidence="1">
    <location>
        <begin position="27"/>
        <end position="48"/>
    </location>
</feature>
<feature type="compositionally biased region" description="Pro residues" evidence="1">
    <location>
        <begin position="91"/>
        <end position="101"/>
    </location>
</feature>
<feature type="compositionally biased region" description="Basic and acidic residues" evidence="1">
    <location>
        <begin position="222"/>
        <end position="240"/>
    </location>
</feature>
<comment type="caution">
    <text evidence="4">The sequence shown here is derived from an EMBL/GenBank/DDBJ whole genome shotgun (WGS) entry which is preliminary data.</text>
</comment>
<evidence type="ECO:0000259" key="3">
    <source>
        <dbReference type="PROSITE" id="PS51140"/>
    </source>
</evidence>
<feature type="region of interest" description="Disordered" evidence="1">
    <location>
        <begin position="84"/>
        <end position="122"/>
    </location>
</feature>
<feature type="compositionally biased region" description="Low complexity" evidence="1">
    <location>
        <begin position="102"/>
        <end position="122"/>
    </location>
</feature>
<feature type="compositionally biased region" description="Low complexity" evidence="1">
    <location>
        <begin position="184"/>
        <end position="195"/>
    </location>
</feature>
<dbReference type="GeneID" id="83216938"/>
<feature type="chain" id="PRO_5041997448" description="CUE domain-containing protein" evidence="2">
    <location>
        <begin position="28"/>
        <end position="240"/>
    </location>
</feature>
<dbReference type="RefSeq" id="XP_058339725.1">
    <property type="nucleotide sequence ID" value="XM_058489523.1"/>
</dbReference>
<gene>
    <name evidence="4" type="ORF">O0I10_009532</name>
</gene>
<dbReference type="CDD" id="cd14424">
    <property type="entry name" value="CUE_Cue1p_like"/>
    <property type="match status" value="1"/>
</dbReference>
<sequence>MNDSVSILVAVVLILVALRWMLGGSQQLPEQQGNARRGSPRRPQHRATPQMIEMVRNVFPNIPTAAIVADLQRTGNVERTIDNALRDGGLPLPPPPTPPPTTNNNSNEASSSSSNAQSSSHFSNLVQRYHLEKADGSQELAEPEKVWGTTADKRQEVLRKRKEFMVLQARRKMMEKQKEKEQQKTSSPTTTMATATEEEEEEKSENPTYDEMSVEQLNALSPEERRQQLLDALERRNVNS</sequence>
<evidence type="ECO:0000313" key="5">
    <source>
        <dbReference type="Proteomes" id="UP001234581"/>
    </source>
</evidence>
<organism evidence="4 5">
    <name type="scientific">Lichtheimia ornata</name>
    <dbReference type="NCBI Taxonomy" id="688661"/>
    <lineage>
        <taxon>Eukaryota</taxon>
        <taxon>Fungi</taxon>
        <taxon>Fungi incertae sedis</taxon>
        <taxon>Mucoromycota</taxon>
        <taxon>Mucoromycotina</taxon>
        <taxon>Mucoromycetes</taxon>
        <taxon>Mucorales</taxon>
        <taxon>Lichtheimiaceae</taxon>
        <taxon>Lichtheimia</taxon>
    </lineage>
</organism>
<feature type="signal peptide" evidence="2">
    <location>
        <begin position="1"/>
        <end position="27"/>
    </location>
</feature>
<accession>A0AAD7UXN2</accession>
<dbReference type="SMART" id="SM00546">
    <property type="entry name" value="CUE"/>
    <property type="match status" value="1"/>
</dbReference>
<name>A0AAD7UXN2_9FUNG</name>
<dbReference type="InterPro" id="IPR003892">
    <property type="entry name" value="CUE"/>
</dbReference>